<accession>A0ABX7W8H4</accession>
<proteinExistence type="predicted"/>
<evidence type="ECO:0000313" key="2">
    <source>
        <dbReference type="EMBL" id="QTP55857.1"/>
    </source>
</evidence>
<dbReference type="InterPro" id="IPR007499">
    <property type="entry name" value="ERF_bacteria_virus"/>
</dbReference>
<evidence type="ECO:0000256" key="1">
    <source>
        <dbReference type="SAM" id="MobiDB-lite"/>
    </source>
</evidence>
<organism evidence="2 3">
    <name type="scientific">Billgrantia sulfidoxydans</name>
    <dbReference type="NCBI Taxonomy" id="2733484"/>
    <lineage>
        <taxon>Bacteria</taxon>
        <taxon>Pseudomonadati</taxon>
        <taxon>Pseudomonadota</taxon>
        <taxon>Gammaproteobacteria</taxon>
        <taxon>Oceanospirillales</taxon>
        <taxon>Halomonadaceae</taxon>
        <taxon>Billgrantia</taxon>
    </lineage>
</organism>
<gene>
    <name evidence="2" type="ORF">HNO51_14880</name>
</gene>
<protein>
    <submittedName>
        <fullName evidence="2">Single-stranded DNA-binding protein</fullName>
    </submittedName>
</protein>
<feature type="compositionally biased region" description="Polar residues" evidence="1">
    <location>
        <begin position="1"/>
        <end position="11"/>
    </location>
</feature>
<keyword evidence="3" id="KW-1185">Reference proteome</keyword>
<dbReference type="Proteomes" id="UP000671868">
    <property type="component" value="Chromosome"/>
</dbReference>
<keyword evidence="2" id="KW-0238">DNA-binding</keyword>
<sequence>MTTPSQPSRSKANGRAPATRQTSVPVTEAVPVPASPLQESTAIIQVIERAALNPEVDIDKMERLLQMQERVLDRQALMAYSAAMAAMQTELPSIVERGQGNNGAYATLEDIVDTVRPIMQHHGFAVSFRIQTQERGIQVTGVLMHKDGHREETSMLLPADTSGSKNAVQAFGSSTSYGKRYVLCALLNITTRGQDDNGHGAAPPMKVVTPFQASQLQQLISACPVTTQEWFVGKYGDVAQVPRSDFDKLRASLQKRAVPQRQRH</sequence>
<dbReference type="GO" id="GO:0003677">
    <property type="term" value="F:DNA binding"/>
    <property type="evidence" value="ECO:0007669"/>
    <property type="project" value="UniProtKB-KW"/>
</dbReference>
<dbReference type="EMBL" id="CP053381">
    <property type="protein sequence ID" value="QTP55857.1"/>
    <property type="molecule type" value="Genomic_DNA"/>
</dbReference>
<dbReference type="RefSeq" id="WP_209537747.1">
    <property type="nucleotide sequence ID" value="NZ_CP053381.1"/>
</dbReference>
<feature type="region of interest" description="Disordered" evidence="1">
    <location>
        <begin position="1"/>
        <end position="32"/>
    </location>
</feature>
<reference evidence="2 3" key="1">
    <citation type="journal article" date="2021" name="Front. Microbiol.">
        <title>Aerobic Denitrification and Heterotrophic Sulfur Oxidation in the Genus Halomonas Revealed by Six Novel Species Characterizations and Genome-Based Analysis.</title>
        <authorList>
            <person name="Wang L."/>
            <person name="Shao Z."/>
        </authorList>
    </citation>
    <scope>NUCLEOTIDE SEQUENCE [LARGE SCALE GENOMIC DNA]</scope>
    <source>
        <strain evidence="2 3">MCCC 1A11059</strain>
    </source>
</reference>
<name>A0ABX7W8H4_9GAMM</name>
<evidence type="ECO:0000313" key="3">
    <source>
        <dbReference type="Proteomes" id="UP000671868"/>
    </source>
</evidence>
<dbReference type="Pfam" id="PF04404">
    <property type="entry name" value="ERF"/>
    <property type="match status" value="1"/>
</dbReference>